<dbReference type="InterPro" id="IPR013858">
    <property type="entry name" value="Peptidase_M10B_C"/>
</dbReference>
<evidence type="ECO:0000256" key="5">
    <source>
        <dbReference type="ARBA" id="ARBA00022737"/>
    </source>
</evidence>
<dbReference type="EMBL" id="JACHOB010000001">
    <property type="protein sequence ID" value="MBB4658557.1"/>
    <property type="molecule type" value="Genomic_DNA"/>
</dbReference>
<dbReference type="PRINTS" id="PR00313">
    <property type="entry name" value="CABNDNGRPT"/>
</dbReference>
<evidence type="ECO:0000256" key="3">
    <source>
        <dbReference type="ARBA" id="ARBA00009490"/>
    </source>
</evidence>
<evidence type="ECO:0000256" key="4">
    <source>
        <dbReference type="ARBA" id="ARBA00022525"/>
    </source>
</evidence>
<dbReference type="InterPro" id="IPR011049">
    <property type="entry name" value="Serralysin-like_metalloprot_C"/>
</dbReference>
<comment type="subcellular location">
    <subcellularLocation>
        <location evidence="2">Secreted</location>
    </subcellularLocation>
</comment>
<evidence type="ECO:0000256" key="1">
    <source>
        <dbReference type="ARBA" id="ARBA00001913"/>
    </source>
</evidence>
<feature type="domain" description="Peptidase metallopeptidase" evidence="6">
    <location>
        <begin position="65"/>
        <end position="264"/>
    </location>
</feature>
<comment type="cofactor">
    <cofactor evidence="1">
        <name>Ca(2+)</name>
        <dbReference type="ChEBI" id="CHEBI:29108"/>
    </cofactor>
</comment>
<dbReference type="SUPFAM" id="SSF51120">
    <property type="entry name" value="beta-Roll"/>
    <property type="match status" value="3"/>
</dbReference>
<comment type="caution">
    <text evidence="7">The sequence shown here is derived from an EMBL/GenBank/DDBJ whole genome shotgun (WGS) entry which is preliminary data.</text>
</comment>
<dbReference type="SUPFAM" id="SSF55486">
    <property type="entry name" value="Metalloproteases ('zincins'), catalytic domain"/>
    <property type="match status" value="1"/>
</dbReference>
<evidence type="ECO:0000256" key="2">
    <source>
        <dbReference type="ARBA" id="ARBA00004613"/>
    </source>
</evidence>
<dbReference type="InterPro" id="IPR006026">
    <property type="entry name" value="Peptidase_Metallo"/>
</dbReference>
<dbReference type="InterPro" id="IPR001343">
    <property type="entry name" value="Hemolysn_Ca-bd"/>
</dbReference>
<dbReference type="GO" id="GO:0008270">
    <property type="term" value="F:zinc ion binding"/>
    <property type="evidence" value="ECO:0007669"/>
    <property type="project" value="InterPro"/>
</dbReference>
<sequence>MDSLKPGGAQAPTGVLSGDDAARLPHWTLGALASDAYAEARNPFAKVSYGYDKAAATISRGFYNDSAKWDDGDYDTGTWENGRYNPQGLGSPGSVTYGYLAAGEITNATDGVDDPSEHRALTAAEIARVEYAIQLLSEVARLTFDRVAGADGIHVDNAGASQIDIFGQIDTNGGSTTTRGFDSEISAAAVNIGVAGLSSPDTYAFTTAMHELGHAIGLLHPSDYDASDDTEASYAASADYFEDSRQYTLMSYFSESFTGADFGGRWATGPMLHDVAALQRLYGVNTETRADGTIYGFGSNTNDEGWTLSGPGDAMIGAIWDAGGVDVIDASDYANDQVIDLRPEAFSSLGGLTYNLAIANGVMIEDAIGGAGDDLLIGNSADPGFVDAMWLGDDGEPIAGAVVGHSGSNLLDGGLGNDTVSYAAARGAVAIDLSDPGGVFDLGTEGVDTLRSIENLIGSRFGDRLFGDAGNNRLEGGGGADVLAGNGGYDTLIGGNGADTVDLSAYMFGVHVDLAGNLLLDPAGASLSELESIESAVGTAFGDLIEGGEGRNVLEGGAGDDVLIGMAGADVLFGGDGDDVIWGDQPDGAA</sequence>
<gene>
    <name evidence="7" type="ORF">GGQ59_001057</name>
</gene>
<dbReference type="AlphaFoldDB" id="A0A840I1D5"/>
<dbReference type="RefSeq" id="WP_183816487.1">
    <property type="nucleotide sequence ID" value="NZ_JACHOB010000001.1"/>
</dbReference>
<dbReference type="GO" id="GO:0005509">
    <property type="term" value="F:calcium ion binding"/>
    <property type="evidence" value="ECO:0007669"/>
    <property type="project" value="InterPro"/>
</dbReference>
<keyword evidence="5" id="KW-0677">Repeat</keyword>
<dbReference type="CDD" id="cd04277">
    <property type="entry name" value="ZnMc_serralysin_like"/>
    <property type="match status" value="1"/>
</dbReference>
<dbReference type="SMART" id="SM00235">
    <property type="entry name" value="ZnMc"/>
    <property type="match status" value="1"/>
</dbReference>
<name>A0A840I1D5_9PROT</name>
<evidence type="ECO:0000259" key="6">
    <source>
        <dbReference type="SMART" id="SM00235"/>
    </source>
</evidence>
<keyword evidence="8" id="KW-1185">Reference proteome</keyword>
<dbReference type="Pfam" id="PF00353">
    <property type="entry name" value="HemolysinCabind"/>
    <property type="match status" value="4"/>
</dbReference>
<dbReference type="InterPro" id="IPR018511">
    <property type="entry name" value="Hemolysin-typ_Ca-bd_CS"/>
</dbReference>
<organism evidence="7 8">
    <name type="scientific">Parvularcula dongshanensis</name>
    <dbReference type="NCBI Taxonomy" id="1173995"/>
    <lineage>
        <taxon>Bacteria</taxon>
        <taxon>Pseudomonadati</taxon>
        <taxon>Pseudomonadota</taxon>
        <taxon>Alphaproteobacteria</taxon>
        <taxon>Parvularculales</taxon>
        <taxon>Parvularculaceae</taxon>
        <taxon>Parvularcula</taxon>
    </lineage>
</organism>
<proteinExistence type="inferred from homology"/>
<keyword evidence="4" id="KW-0964">Secreted</keyword>
<dbReference type="GO" id="GO:0008237">
    <property type="term" value="F:metallopeptidase activity"/>
    <property type="evidence" value="ECO:0007669"/>
    <property type="project" value="InterPro"/>
</dbReference>
<dbReference type="GO" id="GO:0006508">
    <property type="term" value="P:proteolysis"/>
    <property type="evidence" value="ECO:0007669"/>
    <property type="project" value="InterPro"/>
</dbReference>
<reference evidence="7 8" key="1">
    <citation type="submission" date="2020-08" db="EMBL/GenBank/DDBJ databases">
        <title>Genomic Encyclopedia of Type Strains, Phase IV (KMG-IV): sequencing the most valuable type-strain genomes for metagenomic binning, comparative biology and taxonomic classification.</title>
        <authorList>
            <person name="Goeker M."/>
        </authorList>
    </citation>
    <scope>NUCLEOTIDE SEQUENCE [LARGE SCALE GENOMIC DNA]</scope>
    <source>
        <strain evidence="7 8">DSM 102850</strain>
    </source>
</reference>
<comment type="similarity">
    <text evidence="3">Belongs to the peptidase M10B family.</text>
</comment>
<dbReference type="InterPro" id="IPR024079">
    <property type="entry name" value="MetalloPept_cat_dom_sf"/>
</dbReference>
<dbReference type="GO" id="GO:0005615">
    <property type="term" value="C:extracellular space"/>
    <property type="evidence" value="ECO:0007669"/>
    <property type="project" value="InterPro"/>
</dbReference>
<dbReference type="InterPro" id="IPR034033">
    <property type="entry name" value="Serralysin-like"/>
</dbReference>
<accession>A0A840I1D5</accession>
<dbReference type="Gene3D" id="3.40.390.10">
    <property type="entry name" value="Collagenase (Catalytic Domain)"/>
    <property type="match status" value="1"/>
</dbReference>
<dbReference type="PROSITE" id="PS00330">
    <property type="entry name" value="HEMOLYSIN_CALCIUM"/>
    <property type="match status" value="1"/>
</dbReference>
<evidence type="ECO:0000313" key="8">
    <source>
        <dbReference type="Proteomes" id="UP000563524"/>
    </source>
</evidence>
<evidence type="ECO:0000313" key="7">
    <source>
        <dbReference type="EMBL" id="MBB4658557.1"/>
    </source>
</evidence>
<dbReference type="Proteomes" id="UP000563524">
    <property type="component" value="Unassembled WGS sequence"/>
</dbReference>
<protein>
    <submittedName>
        <fullName evidence="7">Ca2+-binding RTX toxin-like protein</fullName>
    </submittedName>
</protein>
<dbReference type="Gene3D" id="2.150.10.10">
    <property type="entry name" value="Serralysin-like metalloprotease, C-terminal"/>
    <property type="match status" value="2"/>
</dbReference>
<dbReference type="Pfam" id="PF08548">
    <property type="entry name" value="Peptidase_M10_C"/>
    <property type="match status" value="1"/>
</dbReference>